<dbReference type="Proteomes" id="UP001596071">
    <property type="component" value="Unassembled WGS sequence"/>
</dbReference>
<dbReference type="RefSeq" id="WP_381445814.1">
    <property type="nucleotide sequence ID" value="NZ_JBHSNP010000027.1"/>
</dbReference>
<dbReference type="Gene3D" id="1.25.40.10">
    <property type="entry name" value="Tetratricopeptide repeat domain"/>
    <property type="match status" value="1"/>
</dbReference>
<dbReference type="NCBIfam" id="TIGR00254">
    <property type="entry name" value="GGDEF"/>
    <property type="match status" value="1"/>
</dbReference>
<proteinExistence type="predicted"/>
<keyword evidence="2" id="KW-0548">Nucleotidyltransferase</keyword>
<dbReference type="InterPro" id="IPR011990">
    <property type="entry name" value="TPR-like_helical_dom_sf"/>
</dbReference>
<evidence type="ECO:0000259" key="1">
    <source>
        <dbReference type="PROSITE" id="PS50887"/>
    </source>
</evidence>
<dbReference type="Pfam" id="PF00990">
    <property type="entry name" value="GGDEF"/>
    <property type="match status" value="1"/>
</dbReference>
<accession>A0ABW0TYY0</accession>
<dbReference type="SUPFAM" id="SSF55073">
    <property type="entry name" value="Nucleotide cyclase"/>
    <property type="match status" value="1"/>
</dbReference>
<keyword evidence="3" id="KW-1185">Reference proteome</keyword>
<dbReference type="GO" id="GO:0052621">
    <property type="term" value="F:diguanylate cyclase activity"/>
    <property type="evidence" value="ECO:0007669"/>
    <property type="project" value="UniProtKB-EC"/>
</dbReference>
<dbReference type="EMBL" id="JBHSNP010000027">
    <property type="protein sequence ID" value="MFC5604250.1"/>
    <property type="molecule type" value="Genomic_DNA"/>
</dbReference>
<organism evidence="2 3">
    <name type="scientific">Sporosarcina koreensis</name>
    <dbReference type="NCBI Taxonomy" id="334735"/>
    <lineage>
        <taxon>Bacteria</taxon>
        <taxon>Bacillati</taxon>
        <taxon>Bacillota</taxon>
        <taxon>Bacilli</taxon>
        <taxon>Bacillales</taxon>
        <taxon>Caryophanaceae</taxon>
        <taxon>Sporosarcina</taxon>
    </lineage>
</organism>
<dbReference type="CDD" id="cd01949">
    <property type="entry name" value="GGDEF"/>
    <property type="match status" value="1"/>
</dbReference>
<name>A0ABW0TYY0_9BACL</name>
<reference evidence="3" key="1">
    <citation type="journal article" date="2019" name="Int. J. Syst. Evol. Microbiol.">
        <title>The Global Catalogue of Microorganisms (GCM) 10K type strain sequencing project: providing services to taxonomists for standard genome sequencing and annotation.</title>
        <authorList>
            <consortium name="The Broad Institute Genomics Platform"/>
            <consortium name="The Broad Institute Genome Sequencing Center for Infectious Disease"/>
            <person name="Wu L."/>
            <person name="Ma J."/>
        </authorList>
    </citation>
    <scope>NUCLEOTIDE SEQUENCE [LARGE SCALE GENOMIC DNA]</scope>
    <source>
        <strain evidence="3">KACC 11299</strain>
    </source>
</reference>
<dbReference type="InterPro" id="IPR043128">
    <property type="entry name" value="Rev_trsase/Diguanyl_cyclase"/>
</dbReference>
<comment type="caution">
    <text evidence="2">The sequence shown here is derived from an EMBL/GenBank/DDBJ whole genome shotgun (WGS) entry which is preliminary data.</text>
</comment>
<keyword evidence="2" id="KW-0808">Transferase</keyword>
<dbReference type="InterPro" id="IPR029787">
    <property type="entry name" value="Nucleotide_cyclase"/>
</dbReference>
<sequence length="469" mass="52947">MEKEDLVSLQRNVLKLRVEGKYEETIEACFQLLEAGLAANDPKSILTAHINNAASFYCIGAIEEAFHSIDAYIEYCADHGDEADRLDGYNVLFLLHEFNKDYEKAKETLERAIELGEKLKHYNIVSNAYSNYSMILAIESDFENALMMAEKGLAMAKLHEPRTPILEFRVTLNIANALIGMEQLETAEQLVKKMVNDPLLDSFIREKTQVHDLYGRYLMKKKMYPEALQAYDTAKELAESYKDKNLLKGILEKRCTLCELMGDVQRGYKAQQAYINLLSDLRQHEVTMAAVKLGVKHRISTIERRANTDFLTGLYNRSYMEMTTDKWLAEAALTGESIVCIAFDLDNLKSLNDAYGHIFGDKVIKKIGQECARLIRSGDLMGRFGGDEFAIILRNLSLEEARHKAENLLEAIRSIKIEKDGIYISLTASVGAADNANGTIQTFSGLFHQADVALYQAKEAGKNRICIMN</sequence>
<protein>
    <submittedName>
        <fullName evidence="2">Diguanylate cyclase</fullName>
        <ecNumber evidence="2">2.7.7.65</ecNumber>
    </submittedName>
</protein>
<dbReference type="EC" id="2.7.7.65" evidence="2"/>
<feature type="domain" description="GGDEF" evidence="1">
    <location>
        <begin position="336"/>
        <end position="469"/>
    </location>
</feature>
<dbReference type="PANTHER" id="PTHR45138">
    <property type="entry name" value="REGULATORY COMPONENTS OF SENSORY TRANSDUCTION SYSTEM"/>
    <property type="match status" value="1"/>
</dbReference>
<evidence type="ECO:0000313" key="3">
    <source>
        <dbReference type="Proteomes" id="UP001596071"/>
    </source>
</evidence>
<dbReference type="SUPFAM" id="SSF48452">
    <property type="entry name" value="TPR-like"/>
    <property type="match status" value="1"/>
</dbReference>
<dbReference type="SMART" id="SM00267">
    <property type="entry name" value="GGDEF"/>
    <property type="match status" value="1"/>
</dbReference>
<dbReference type="PROSITE" id="PS50887">
    <property type="entry name" value="GGDEF"/>
    <property type="match status" value="1"/>
</dbReference>
<gene>
    <name evidence="2" type="ORF">ACFPTP_13555</name>
</gene>
<dbReference type="InterPro" id="IPR000160">
    <property type="entry name" value="GGDEF_dom"/>
</dbReference>
<evidence type="ECO:0000313" key="2">
    <source>
        <dbReference type="EMBL" id="MFC5604250.1"/>
    </source>
</evidence>
<dbReference type="PANTHER" id="PTHR45138:SF9">
    <property type="entry name" value="DIGUANYLATE CYCLASE DGCM-RELATED"/>
    <property type="match status" value="1"/>
</dbReference>
<dbReference type="InterPro" id="IPR050469">
    <property type="entry name" value="Diguanylate_Cyclase"/>
</dbReference>
<dbReference type="Gene3D" id="3.30.70.270">
    <property type="match status" value="1"/>
</dbReference>